<dbReference type="OrthoDB" id="655030at2759"/>
<evidence type="ECO:0000256" key="4">
    <source>
        <dbReference type="ARBA" id="ARBA00023002"/>
    </source>
</evidence>
<evidence type="ECO:0000256" key="3">
    <source>
        <dbReference type="ARBA" id="ARBA00022827"/>
    </source>
</evidence>
<dbReference type="AlphaFoldDB" id="A0A9P6FV44"/>
<dbReference type="Gene3D" id="3.50.50.60">
    <property type="entry name" value="FAD/NAD(P)-binding domain"/>
    <property type="match status" value="1"/>
</dbReference>
<evidence type="ECO:0000256" key="1">
    <source>
        <dbReference type="ARBA" id="ARBA00007992"/>
    </source>
</evidence>
<dbReference type="EMBL" id="JAABOA010001064">
    <property type="protein sequence ID" value="KAF9582405.1"/>
    <property type="molecule type" value="Genomic_DNA"/>
</dbReference>
<dbReference type="GO" id="GO:0071949">
    <property type="term" value="F:FAD binding"/>
    <property type="evidence" value="ECO:0007669"/>
    <property type="project" value="InterPro"/>
</dbReference>
<evidence type="ECO:0000313" key="8">
    <source>
        <dbReference type="Proteomes" id="UP000780801"/>
    </source>
</evidence>
<dbReference type="PRINTS" id="PR00420">
    <property type="entry name" value="RNGMNOXGNASE"/>
</dbReference>
<dbReference type="Proteomes" id="UP000780801">
    <property type="component" value="Unassembled WGS sequence"/>
</dbReference>
<gene>
    <name evidence="7" type="ORF">BGW38_000250</name>
</gene>
<accession>A0A9P6FV44</accession>
<protein>
    <recommendedName>
        <fullName evidence="6">FAD-binding domain-containing protein</fullName>
    </recommendedName>
</protein>
<proteinExistence type="inferred from homology"/>
<dbReference type="Pfam" id="PF01494">
    <property type="entry name" value="FAD_binding_3"/>
    <property type="match status" value="1"/>
</dbReference>
<dbReference type="PANTHER" id="PTHR47356">
    <property type="entry name" value="FAD-DEPENDENT MONOOXYGENASE ASQG-RELATED"/>
    <property type="match status" value="1"/>
</dbReference>
<dbReference type="GO" id="GO:0004497">
    <property type="term" value="F:monooxygenase activity"/>
    <property type="evidence" value="ECO:0007669"/>
    <property type="project" value="InterPro"/>
</dbReference>
<evidence type="ECO:0000313" key="7">
    <source>
        <dbReference type="EMBL" id="KAF9582405.1"/>
    </source>
</evidence>
<evidence type="ECO:0000256" key="5">
    <source>
        <dbReference type="SAM" id="MobiDB-lite"/>
    </source>
</evidence>
<organism evidence="7 8">
    <name type="scientific">Lunasporangiospora selenospora</name>
    <dbReference type="NCBI Taxonomy" id="979761"/>
    <lineage>
        <taxon>Eukaryota</taxon>
        <taxon>Fungi</taxon>
        <taxon>Fungi incertae sedis</taxon>
        <taxon>Mucoromycota</taxon>
        <taxon>Mortierellomycotina</taxon>
        <taxon>Mortierellomycetes</taxon>
        <taxon>Mortierellales</taxon>
        <taxon>Mortierellaceae</taxon>
        <taxon>Lunasporangiospora</taxon>
    </lineage>
</organism>
<dbReference type="InterPro" id="IPR002938">
    <property type="entry name" value="FAD-bd"/>
</dbReference>
<comment type="similarity">
    <text evidence="1">Belongs to the paxM FAD-dependent monooxygenase family.</text>
</comment>
<keyword evidence="3" id="KW-0274">FAD</keyword>
<feature type="domain" description="FAD-binding" evidence="6">
    <location>
        <begin position="3"/>
        <end position="176"/>
    </location>
</feature>
<name>A0A9P6FV44_9FUNG</name>
<feature type="region of interest" description="Disordered" evidence="5">
    <location>
        <begin position="272"/>
        <end position="304"/>
    </location>
</feature>
<dbReference type="InterPro" id="IPR036188">
    <property type="entry name" value="FAD/NAD-bd_sf"/>
</dbReference>
<sequence length="400" mass="44049">MDKVIIVGGGLGGLLLGILLERAGIDYLVLERSTEAKQPLEGGGVISMTSQIQPLLQQLGLLDELRALAIPMSRVTLFDNDQTGDAASSRLQLAAVIDSAYSLERYGYYSLAISRPELYNVLIDKIPPHKLHLGKEVQEVHQVFDGKTYVATCECTDGSGYEGIIIGADGAYSTVRLGLYRQLLMDDRLPVRDRRPFQYENQGLVGMTRPLDPERFPMVKEDHSDTRVLVSQGDTPYTALPYGGQPMVQAGYDAAKLANVLYALAQQKQQQEQLKASNNNDGTLSTSKTVTGTENSHDKNGPLSLGAAFDSIESGLRAYERERRDEAEAVVESSRHFGRLLRSSRPGGNGGGWGLLSRQGWIGKWIRYVVLNYVPRFLVYRLSDGLNSDRPQASFLPKVI</sequence>
<dbReference type="SUPFAM" id="SSF51905">
    <property type="entry name" value="FAD/NAD(P)-binding domain"/>
    <property type="match status" value="1"/>
</dbReference>
<reference evidence="7" key="1">
    <citation type="journal article" date="2020" name="Fungal Divers.">
        <title>Resolving the Mortierellaceae phylogeny through synthesis of multi-gene phylogenetics and phylogenomics.</title>
        <authorList>
            <person name="Vandepol N."/>
            <person name="Liber J."/>
            <person name="Desiro A."/>
            <person name="Na H."/>
            <person name="Kennedy M."/>
            <person name="Barry K."/>
            <person name="Grigoriev I.V."/>
            <person name="Miller A.N."/>
            <person name="O'Donnell K."/>
            <person name="Stajich J.E."/>
            <person name="Bonito G."/>
        </authorList>
    </citation>
    <scope>NUCLEOTIDE SEQUENCE</scope>
    <source>
        <strain evidence="7">KOD1015</strain>
    </source>
</reference>
<keyword evidence="2" id="KW-0285">Flavoprotein</keyword>
<keyword evidence="4" id="KW-0560">Oxidoreductase</keyword>
<comment type="caution">
    <text evidence="7">The sequence shown here is derived from an EMBL/GenBank/DDBJ whole genome shotgun (WGS) entry which is preliminary data.</text>
</comment>
<keyword evidence="8" id="KW-1185">Reference proteome</keyword>
<feature type="compositionally biased region" description="Polar residues" evidence="5">
    <location>
        <begin position="277"/>
        <end position="294"/>
    </location>
</feature>
<evidence type="ECO:0000259" key="6">
    <source>
        <dbReference type="Pfam" id="PF01494"/>
    </source>
</evidence>
<dbReference type="PANTHER" id="PTHR47356:SF2">
    <property type="entry name" value="FAD-BINDING DOMAIN-CONTAINING PROTEIN-RELATED"/>
    <property type="match status" value="1"/>
</dbReference>
<dbReference type="InterPro" id="IPR050562">
    <property type="entry name" value="FAD_mOase_fung"/>
</dbReference>
<evidence type="ECO:0000256" key="2">
    <source>
        <dbReference type="ARBA" id="ARBA00022630"/>
    </source>
</evidence>